<sequence length="550" mass="63364">MPGFNMPLNSEPRQNIFDSTSFVGLRGFLNALDPKQIEDEWLDGAVTTREITMMRIMNSITDKPGWDKKVFDGTITAKWRAELLHSGQDVSERMVNWIIQELRWKAGLFTATRFVEVFDDGVVKSDGAISQELQAALRRAVAPLENVPEEKKDYHPGSDNTVVDLVHPSLFPVVYGRTRVLPDRVIGLDDCLDTVGQGELFPSPPTEEGSAIVDANHRHRWWQSIHNPPEYSAKFQWLPCEVELSENKECRVVSYINNAHPVEHRELYDVVGKILTQIIPLWEKSLTRRPYGKKRISHNEVEFEEDIEPEPQRRIKQPEPPVRFEIKEQKEVVDFREHFPGQNLQVIVKLAKIELTPEKPQYAGGTWHIEGQLNERIAASAIYYYDNENITSSSLSFRHRGLDRFDELNYEQDQHQFLQRVYGFPDNVDGWNAWCVTQELGAVECREGRLVTFPNTLQHRVSPFALADSSKPGHRKILALFLVDPHRRIISSANVPPQREDWRREPGAEQGGMSMEEAKAYRLELMEERGMKSEQANEDFQTGNFNLCEH</sequence>
<dbReference type="InterPro" id="IPR049207">
    <property type="entry name" value="DUF4246_N"/>
</dbReference>
<protein>
    <submittedName>
        <fullName evidence="4">Uncharacterized protein</fullName>
    </submittedName>
</protein>
<gene>
    <name evidence="4" type="ORF">BJX66DRAFT_328979</name>
</gene>
<comment type="caution">
    <text evidence="4">The sequence shown here is derived from an EMBL/GenBank/DDBJ whole genome shotgun (WGS) entry which is preliminary data.</text>
</comment>
<feature type="domain" description="DUF4246" evidence="3">
    <location>
        <begin position="1"/>
        <end position="82"/>
    </location>
</feature>
<name>A0ABR4FRL6_9EURO</name>
<dbReference type="EMBL" id="JBFTWV010000131">
    <property type="protein sequence ID" value="KAL2785879.1"/>
    <property type="molecule type" value="Genomic_DNA"/>
</dbReference>
<evidence type="ECO:0000259" key="3">
    <source>
        <dbReference type="Pfam" id="PF21666"/>
    </source>
</evidence>
<evidence type="ECO:0000313" key="5">
    <source>
        <dbReference type="Proteomes" id="UP001610563"/>
    </source>
</evidence>
<dbReference type="PANTHER" id="PTHR33119">
    <property type="entry name" value="IFI3P"/>
    <property type="match status" value="1"/>
</dbReference>
<proteinExistence type="predicted"/>
<dbReference type="Proteomes" id="UP001610563">
    <property type="component" value="Unassembled WGS sequence"/>
</dbReference>
<dbReference type="Pfam" id="PF21666">
    <property type="entry name" value="DUF4246_N"/>
    <property type="match status" value="1"/>
</dbReference>
<dbReference type="PANTHER" id="PTHR33119:SF1">
    <property type="entry name" value="FE2OG DIOXYGENASE DOMAIN-CONTAINING PROTEIN"/>
    <property type="match status" value="1"/>
</dbReference>
<dbReference type="InterPro" id="IPR025340">
    <property type="entry name" value="DUF4246"/>
</dbReference>
<accession>A0ABR4FRL6</accession>
<dbReference type="Pfam" id="PF14033">
    <property type="entry name" value="DUF4246"/>
    <property type="match status" value="1"/>
</dbReference>
<dbReference type="InterPro" id="IPR049192">
    <property type="entry name" value="DUF4246_C"/>
</dbReference>
<feature type="region of interest" description="Disordered" evidence="1">
    <location>
        <begin position="530"/>
        <end position="550"/>
    </location>
</feature>
<reference evidence="4 5" key="1">
    <citation type="submission" date="2024-07" db="EMBL/GenBank/DDBJ databases">
        <title>Section-level genome sequencing and comparative genomics of Aspergillus sections Usti and Cavernicolus.</title>
        <authorList>
            <consortium name="Lawrence Berkeley National Laboratory"/>
            <person name="Nybo J.L."/>
            <person name="Vesth T.C."/>
            <person name="Theobald S."/>
            <person name="Frisvad J.C."/>
            <person name="Larsen T.O."/>
            <person name="Kjaerboelling I."/>
            <person name="Rothschild-Mancinelli K."/>
            <person name="Lyhne E.K."/>
            <person name="Kogle M.E."/>
            <person name="Barry K."/>
            <person name="Clum A."/>
            <person name="Na H."/>
            <person name="Ledsgaard L."/>
            <person name="Lin J."/>
            <person name="Lipzen A."/>
            <person name="Kuo A."/>
            <person name="Riley R."/>
            <person name="Mondo S."/>
            <person name="Labutti K."/>
            <person name="Haridas S."/>
            <person name="Pangalinan J."/>
            <person name="Salamov A.A."/>
            <person name="Simmons B.A."/>
            <person name="Magnuson J.K."/>
            <person name="Chen J."/>
            <person name="Drula E."/>
            <person name="Henrissat B."/>
            <person name="Wiebenga A."/>
            <person name="Lubbers R.J."/>
            <person name="Gomes A.C."/>
            <person name="Makela M.R."/>
            <person name="Stajich J."/>
            <person name="Grigoriev I.V."/>
            <person name="Mortensen U.H."/>
            <person name="De Vries R.P."/>
            <person name="Baker S.E."/>
            <person name="Andersen M.R."/>
        </authorList>
    </citation>
    <scope>NUCLEOTIDE SEQUENCE [LARGE SCALE GENOMIC DNA]</scope>
    <source>
        <strain evidence="4 5">CBS 209.92</strain>
    </source>
</reference>
<evidence type="ECO:0000259" key="2">
    <source>
        <dbReference type="Pfam" id="PF14033"/>
    </source>
</evidence>
<feature type="compositionally biased region" description="Polar residues" evidence="1">
    <location>
        <begin position="538"/>
        <end position="550"/>
    </location>
</feature>
<evidence type="ECO:0000256" key="1">
    <source>
        <dbReference type="SAM" id="MobiDB-lite"/>
    </source>
</evidence>
<organism evidence="4 5">
    <name type="scientific">Aspergillus keveii</name>
    <dbReference type="NCBI Taxonomy" id="714993"/>
    <lineage>
        <taxon>Eukaryota</taxon>
        <taxon>Fungi</taxon>
        <taxon>Dikarya</taxon>
        <taxon>Ascomycota</taxon>
        <taxon>Pezizomycotina</taxon>
        <taxon>Eurotiomycetes</taxon>
        <taxon>Eurotiomycetidae</taxon>
        <taxon>Eurotiales</taxon>
        <taxon>Aspergillaceae</taxon>
        <taxon>Aspergillus</taxon>
        <taxon>Aspergillus subgen. Nidulantes</taxon>
    </lineage>
</organism>
<keyword evidence="5" id="KW-1185">Reference proteome</keyword>
<feature type="domain" description="DUF4246" evidence="2">
    <location>
        <begin position="92"/>
        <end position="505"/>
    </location>
</feature>
<evidence type="ECO:0000313" key="4">
    <source>
        <dbReference type="EMBL" id="KAL2785879.1"/>
    </source>
</evidence>